<feature type="coiled-coil region" evidence="1">
    <location>
        <begin position="237"/>
        <end position="271"/>
    </location>
</feature>
<dbReference type="EMBL" id="QYZD01000027">
    <property type="protein sequence ID" value="RJG21156.1"/>
    <property type="molecule type" value="Genomic_DNA"/>
</dbReference>
<dbReference type="Pfam" id="PF20316">
    <property type="entry name" value="DUF6612"/>
    <property type="match status" value="1"/>
</dbReference>
<accession>A0A3A3GU95</accession>
<evidence type="ECO:0000313" key="3">
    <source>
        <dbReference type="EMBL" id="RJG21156.1"/>
    </source>
</evidence>
<evidence type="ECO:0008006" key="5">
    <source>
        <dbReference type="Google" id="ProtNLM"/>
    </source>
</evidence>
<dbReference type="Proteomes" id="UP000266177">
    <property type="component" value="Unassembled WGS sequence"/>
</dbReference>
<sequence>MKRWYKGALAIFFVFALIITGCGAKAAAPRAAVEGAFEKALELKSYGFETSIVIDDLQINAASATDPNAQMVMSMLKNAELKVSGAVQQEPLQLEANLEVKLQGDMAMTFTLPIVMTEDKMWIKVPNIPMLPMPTEIVGKFIEFDLKQLAEESGETMPTAADMKTMQNASNDLVKAVLGKFEEKSFFVNVDKKEAALPEGVDVNQVVKFNVSNDNFDQFVTTLVKDALPAALDALNKDEYLKLFELEKADIEEAKKEIATDENELKKGIEEIKQTMKINELSLLTAINKDQFPTYQRAVVNLEFSEDGDQVKIAAKMTTQYSNINKPVEFKIGKPADAITMDELEEMFAGY</sequence>
<reference evidence="3 4" key="1">
    <citation type="submission" date="2018-09" db="EMBL/GenBank/DDBJ databases">
        <title>Paenibacillus SK2017-BO5.</title>
        <authorList>
            <person name="Piskunova J.V."/>
            <person name="Dubiley S.A."/>
            <person name="Severinov K.V."/>
        </authorList>
    </citation>
    <scope>NUCLEOTIDE SEQUENCE [LARGE SCALE GENOMIC DNA]</scope>
    <source>
        <strain evidence="3 4">BO5</strain>
    </source>
</reference>
<feature type="signal peptide" evidence="2">
    <location>
        <begin position="1"/>
        <end position="26"/>
    </location>
</feature>
<keyword evidence="2" id="KW-0732">Signal</keyword>
<feature type="chain" id="PRO_5017382116" description="Lipoprotein" evidence="2">
    <location>
        <begin position="27"/>
        <end position="351"/>
    </location>
</feature>
<proteinExistence type="predicted"/>
<evidence type="ECO:0000256" key="2">
    <source>
        <dbReference type="SAM" id="SignalP"/>
    </source>
</evidence>
<dbReference type="RefSeq" id="WP_119795734.1">
    <property type="nucleotide sequence ID" value="NZ_QYZD01000027.1"/>
</dbReference>
<dbReference type="InterPro" id="IPR046720">
    <property type="entry name" value="DUF6612"/>
</dbReference>
<evidence type="ECO:0000256" key="1">
    <source>
        <dbReference type="SAM" id="Coils"/>
    </source>
</evidence>
<name>A0A3A3GU95_PANTH</name>
<gene>
    <name evidence="3" type="ORF">DQX05_22760</name>
</gene>
<dbReference type="OrthoDB" id="2657915at2"/>
<keyword evidence="1" id="KW-0175">Coiled coil</keyword>
<comment type="caution">
    <text evidence="3">The sequence shown here is derived from an EMBL/GenBank/DDBJ whole genome shotgun (WGS) entry which is preliminary data.</text>
</comment>
<organism evidence="3 4">
    <name type="scientific">Paenibacillus thiaminolyticus</name>
    <name type="common">Bacillus thiaminolyticus</name>
    <dbReference type="NCBI Taxonomy" id="49283"/>
    <lineage>
        <taxon>Bacteria</taxon>
        <taxon>Bacillati</taxon>
        <taxon>Bacillota</taxon>
        <taxon>Bacilli</taxon>
        <taxon>Bacillales</taxon>
        <taxon>Paenibacillaceae</taxon>
        <taxon>Paenibacillus</taxon>
    </lineage>
</organism>
<dbReference type="AlphaFoldDB" id="A0A3A3GU95"/>
<evidence type="ECO:0000313" key="4">
    <source>
        <dbReference type="Proteomes" id="UP000266177"/>
    </source>
</evidence>
<protein>
    <recommendedName>
        <fullName evidence="5">Lipoprotein</fullName>
    </recommendedName>
</protein>
<dbReference type="PROSITE" id="PS51257">
    <property type="entry name" value="PROKAR_LIPOPROTEIN"/>
    <property type="match status" value="1"/>
</dbReference>